<sequence>MNKTTASKKKFLANSAVTGKRLGVLLAVSALVAGTAACSGPSPAPSVPSGGTSAASSPTATASVPATPAAPAATGWSLDPAGGNARIKAAGLDVLNAEGTADHYHAHLDVLVDGKAVPVPAYIGFSFSAAGQPNGISALHTHDTSGIIHVEAPTAGLAYTLGQVLTEWGVMDGQDATGTPHGGTGGWSAYVNGVRQDGPITGVVLKAHDEVVLSYGAAPSPVPATYSFPAGL</sequence>
<feature type="compositionally biased region" description="Low complexity" evidence="1">
    <location>
        <begin position="41"/>
        <end position="75"/>
    </location>
</feature>
<organism evidence="2 3">
    <name type="scientific">Arthrobacter liuii</name>
    <dbReference type="NCBI Taxonomy" id="1476996"/>
    <lineage>
        <taxon>Bacteria</taxon>
        <taxon>Bacillati</taxon>
        <taxon>Actinomycetota</taxon>
        <taxon>Actinomycetes</taxon>
        <taxon>Micrococcales</taxon>
        <taxon>Micrococcaceae</taxon>
        <taxon>Arthrobacter</taxon>
    </lineage>
</organism>
<keyword evidence="3" id="KW-1185">Reference proteome</keyword>
<evidence type="ECO:0000256" key="1">
    <source>
        <dbReference type="SAM" id="MobiDB-lite"/>
    </source>
</evidence>
<reference evidence="3" key="1">
    <citation type="journal article" date="2019" name="Int. J. Syst. Evol. Microbiol.">
        <title>The Global Catalogue of Microorganisms (GCM) 10K type strain sequencing project: providing services to taxonomists for standard genome sequencing and annotation.</title>
        <authorList>
            <consortium name="The Broad Institute Genomics Platform"/>
            <consortium name="The Broad Institute Genome Sequencing Center for Infectious Disease"/>
            <person name="Wu L."/>
            <person name="Ma J."/>
        </authorList>
    </citation>
    <scope>NUCLEOTIDE SEQUENCE [LARGE SCALE GENOMIC DNA]</scope>
    <source>
        <strain evidence="3">CGMCC 1.12778</strain>
    </source>
</reference>
<feature type="region of interest" description="Disordered" evidence="1">
    <location>
        <begin position="41"/>
        <end position="77"/>
    </location>
</feature>
<comment type="caution">
    <text evidence="2">The sequence shown here is derived from an EMBL/GenBank/DDBJ whole genome shotgun (WGS) entry which is preliminary data.</text>
</comment>
<evidence type="ECO:0000313" key="2">
    <source>
        <dbReference type="EMBL" id="GGH92721.1"/>
    </source>
</evidence>
<proteinExistence type="predicted"/>
<evidence type="ECO:0008006" key="4">
    <source>
        <dbReference type="Google" id="ProtNLM"/>
    </source>
</evidence>
<dbReference type="Proteomes" id="UP000643279">
    <property type="component" value="Unassembled WGS sequence"/>
</dbReference>
<dbReference type="RefSeq" id="WP_229748359.1">
    <property type="nucleotide sequence ID" value="NZ_BMFW01000004.1"/>
</dbReference>
<gene>
    <name evidence="2" type="ORF">GCM10007170_11920</name>
</gene>
<name>A0ABQ2AMU7_9MICC</name>
<dbReference type="EMBL" id="BMFW01000004">
    <property type="protein sequence ID" value="GGH92721.1"/>
    <property type="molecule type" value="Genomic_DNA"/>
</dbReference>
<evidence type="ECO:0000313" key="3">
    <source>
        <dbReference type="Proteomes" id="UP000643279"/>
    </source>
</evidence>
<protein>
    <recommendedName>
        <fullName evidence="4">DUF4430 domain-containing protein</fullName>
    </recommendedName>
</protein>
<accession>A0ABQ2AMU7</accession>